<name>A0AAV2EYJ5_9ROSI</name>
<evidence type="ECO:0000313" key="11">
    <source>
        <dbReference type="Proteomes" id="UP001497516"/>
    </source>
</evidence>
<dbReference type="EC" id="2.7.11.1" evidence="2"/>
<dbReference type="Proteomes" id="UP001497516">
    <property type="component" value="Chromosome 5"/>
</dbReference>
<evidence type="ECO:0000256" key="1">
    <source>
        <dbReference type="ARBA" id="ARBA00004167"/>
    </source>
</evidence>
<sequence length="338" mass="36521">MGFPLLLAFFFFFSLTIASVSGDEAIIDFEDCATPFNCGTKTNLSYPFWAPGFRPRECGHPDFELLSCENIDQNPVLKASSLLLSLIAVNQTSRTLTVALTDYSDTVCPPINGTASLNTSLLAPSPSNSAALQNLTLFYGCRTSGAGKIPNTRLSCLTGVDLVSFYANETFLSESDVESCRGRVVFPIPADAPDGIWGRDAEAELQGVLDAGVNVSYGYGEYGVLCKRCGESDGLCGTAAAAWGSPRNFSCHCPAGGSRPVICPPPSMYSITISLHSLVLSTGSFIRFIVCPLMFCSNTNLSKKIVHFPFKNKIQGVSCDSLGEFHVDRVRERFRIYK</sequence>
<dbReference type="AlphaFoldDB" id="A0AAV2EYJ5"/>
<feature type="domain" description="Wall-associated receptor kinase galacturonan-binding" evidence="8">
    <location>
        <begin position="32"/>
        <end position="99"/>
    </location>
</feature>
<keyword evidence="11" id="KW-1185">Reference proteome</keyword>
<comment type="catalytic activity">
    <reaction evidence="5">
        <text>L-threonyl-[protein] + ATP = O-phospho-L-threonyl-[protein] + ADP + H(+)</text>
        <dbReference type="Rhea" id="RHEA:46608"/>
        <dbReference type="Rhea" id="RHEA-COMP:11060"/>
        <dbReference type="Rhea" id="RHEA-COMP:11605"/>
        <dbReference type="ChEBI" id="CHEBI:15378"/>
        <dbReference type="ChEBI" id="CHEBI:30013"/>
        <dbReference type="ChEBI" id="CHEBI:30616"/>
        <dbReference type="ChEBI" id="CHEBI:61977"/>
        <dbReference type="ChEBI" id="CHEBI:456216"/>
        <dbReference type="EC" id="2.7.11.1"/>
    </reaction>
</comment>
<evidence type="ECO:0000256" key="5">
    <source>
        <dbReference type="ARBA" id="ARBA00047899"/>
    </source>
</evidence>
<feature type="signal peptide" evidence="7">
    <location>
        <begin position="1"/>
        <end position="22"/>
    </location>
</feature>
<evidence type="ECO:0000259" key="8">
    <source>
        <dbReference type="Pfam" id="PF13947"/>
    </source>
</evidence>
<evidence type="ECO:0000259" key="9">
    <source>
        <dbReference type="Pfam" id="PF14380"/>
    </source>
</evidence>
<dbReference type="Pfam" id="PF14380">
    <property type="entry name" value="WAK_assoc"/>
    <property type="match status" value="1"/>
</dbReference>
<reference evidence="10 11" key="1">
    <citation type="submission" date="2024-04" db="EMBL/GenBank/DDBJ databases">
        <authorList>
            <person name="Fracassetti M."/>
        </authorList>
    </citation>
    <scope>NUCLEOTIDE SEQUENCE [LARGE SCALE GENOMIC DNA]</scope>
</reference>
<evidence type="ECO:0000256" key="3">
    <source>
        <dbReference type="ARBA" id="ARBA00022729"/>
    </source>
</evidence>
<proteinExistence type="predicted"/>
<keyword evidence="3 7" id="KW-0732">Signal</keyword>
<dbReference type="GO" id="GO:0016020">
    <property type="term" value="C:membrane"/>
    <property type="evidence" value="ECO:0007669"/>
    <property type="project" value="UniProtKB-SubCell"/>
</dbReference>
<evidence type="ECO:0000313" key="10">
    <source>
        <dbReference type="EMBL" id="CAL1390834.1"/>
    </source>
</evidence>
<dbReference type="GO" id="GO:0004674">
    <property type="term" value="F:protein serine/threonine kinase activity"/>
    <property type="evidence" value="ECO:0007669"/>
    <property type="project" value="UniProtKB-EC"/>
</dbReference>
<dbReference type="GO" id="GO:0030247">
    <property type="term" value="F:polysaccharide binding"/>
    <property type="evidence" value="ECO:0007669"/>
    <property type="project" value="InterPro"/>
</dbReference>
<evidence type="ECO:0000256" key="6">
    <source>
        <dbReference type="ARBA" id="ARBA00048679"/>
    </source>
</evidence>
<dbReference type="InterPro" id="IPR025287">
    <property type="entry name" value="WAK_GUB"/>
</dbReference>
<dbReference type="EMBL" id="OZ034818">
    <property type="protein sequence ID" value="CAL1390834.1"/>
    <property type="molecule type" value="Genomic_DNA"/>
</dbReference>
<feature type="domain" description="Wall-associated receptor kinase C-terminal" evidence="9">
    <location>
        <begin position="173"/>
        <end position="254"/>
    </location>
</feature>
<feature type="chain" id="PRO_5043561871" description="non-specific serine/threonine protein kinase" evidence="7">
    <location>
        <begin position="23"/>
        <end position="338"/>
    </location>
</feature>
<dbReference type="PANTHER" id="PTHR33138">
    <property type="entry name" value="OS01G0690200 PROTEIN"/>
    <property type="match status" value="1"/>
</dbReference>
<evidence type="ECO:0000256" key="4">
    <source>
        <dbReference type="ARBA" id="ARBA00023180"/>
    </source>
</evidence>
<organism evidence="10 11">
    <name type="scientific">Linum trigynum</name>
    <dbReference type="NCBI Taxonomy" id="586398"/>
    <lineage>
        <taxon>Eukaryota</taxon>
        <taxon>Viridiplantae</taxon>
        <taxon>Streptophyta</taxon>
        <taxon>Embryophyta</taxon>
        <taxon>Tracheophyta</taxon>
        <taxon>Spermatophyta</taxon>
        <taxon>Magnoliopsida</taxon>
        <taxon>eudicotyledons</taxon>
        <taxon>Gunneridae</taxon>
        <taxon>Pentapetalae</taxon>
        <taxon>rosids</taxon>
        <taxon>fabids</taxon>
        <taxon>Malpighiales</taxon>
        <taxon>Linaceae</taxon>
        <taxon>Linum</taxon>
    </lineage>
</organism>
<gene>
    <name evidence="10" type="ORF">LTRI10_LOCUS31593</name>
</gene>
<protein>
    <recommendedName>
        <fullName evidence="2">non-specific serine/threonine protein kinase</fullName>
        <ecNumber evidence="2">2.7.11.1</ecNumber>
    </recommendedName>
</protein>
<dbReference type="PANTHER" id="PTHR33138:SF85">
    <property type="entry name" value="LEAF RUST 10 DISEASE-RESISTANCE LOCUS RECEPTOR-LIKE PROTEIN KINASE-LIKE 2.7 ISOFORM X1"/>
    <property type="match status" value="1"/>
</dbReference>
<evidence type="ECO:0000256" key="2">
    <source>
        <dbReference type="ARBA" id="ARBA00012513"/>
    </source>
</evidence>
<keyword evidence="4" id="KW-0325">Glycoprotein</keyword>
<evidence type="ECO:0000256" key="7">
    <source>
        <dbReference type="SAM" id="SignalP"/>
    </source>
</evidence>
<comment type="catalytic activity">
    <reaction evidence="6">
        <text>L-seryl-[protein] + ATP = O-phospho-L-seryl-[protein] + ADP + H(+)</text>
        <dbReference type="Rhea" id="RHEA:17989"/>
        <dbReference type="Rhea" id="RHEA-COMP:9863"/>
        <dbReference type="Rhea" id="RHEA-COMP:11604"/>
        <dbReference type="ChEBI" id="CHEBI:15378"/>
        <dbReference type="ChEBI" id="CHEBI:29999"/>
        <dbReference type="ChEBI" id="CHEBI:30616"/>
        <dbReference type="ChEBI" id="CHEBI:83421"/>
        <dbReference type="ChEBI" id="CHEBI:456216"/>
        <dbReference type="EC" id="2.7.11.1"/>
    </reaction>
</comment>
<accession>A0AAV2EYJ5</accession>
<comment type="subcellular location">
    <subcellularLocation>
        <location evidence="1">Membrane</location>
        <topology evidence="1">Single-pass membrane protein</topology>
    </subcellularLocation>
</comment>
<dbReference type="Pfam" id="PF13947">
    <property type="entry name" value="GUB_WAK_bind"/>
    <property type="match status" value="1"/>
</dbReference>
<dbReference type="InterPro" id="IPR032872">
    <property type="entry name" value="WAK_assoc_C"/>
</dbReference>